<gene>
    <name evidence="1" type="ORF">SPELUC_LOCUS8605</name>
</gene>
<dbReference type="EMBL" id="CAJVPW010013127">
    <property type="protein sequence ID" value="CAG8642057.1"/>
    <property type="molecule type" value="Genomic_DNA"/>
</dbReference>
<name>A0ACA9N8Q8_9GLOM</name>
<comment type="caution">
    <text evidence="1">The sequence shown here is derived from an EMBL/GenBank/DDBJ whole genome shotgun (WGS) entry which is preliminary data.</text>
</comment>
<keyword evidence="2" id="KW-1185">Reference proteome</keyword>
<protein>
    <submittedName>
        <fullName evidence="1">7070_t:CDS:1</fullName>
    </submittedName>
</protein>
<reference evidence="1" key="1">
    <citation type="submission" date="2021-06" db="EMBL/GenBank/DDBJ databases">
        <authorList>
            <person name="Kallberg Y."/>
            <person name="Tangrot J."/>
            <person name="Rosling A."/>
        </authorList>
    </citation>
    <scope>NUCLEOTIDE SEQUENCE</scope>
    <source>
        <strain evidence="1">28 12/20/2015</strain>
    </source>
</reference>
<dbReference type="Proteomes" id="UP000789366">
    <property type="component" value="Unassembled WGS sequence"/>
</dbReference>
<organism evidence="1 2">
    <name type="scientific">Cetraspora pellucida</name>
    <dbReference type="NCBI Taxonomy" id="1433469"/>
    <lineage>
        <taxon>Eukaryota</taxon>
        <taxon>Fungi</taxon>
        <taxon>Fungi incertae sedis</taxon>
        <taxon>Mucoromycota</taxon>
        <taxon>Glomeromycotina</taxon>
        <taxon>Glomeromycetes</taxon>
        <taxon>Diversisporales</taxon>
        <taxon>Gigasporaceae</taxon>
        <taxon>Cetraspora</taxon>
    </lineage>
</organism>
<accession>A0ACA9N8Q8</accession>
<evidence type="ECO:0000313" key="2">
    <source>
        <dbReference type="Proteomes" id="UP000789366"/>
    </source>
</evidence>
<sequence length="175" mass="20537">MTKNRDDWKRNAEECKKHKKEIEIKIDDIISSHLSINLTEIKNLTTIRKLDTILNTIKQEIKECLKLLEILFQTGDSLIKFIEMFKNVKPKTKINDPKSFNENDSSSIDALVKACYKNSKIILNGEPFFVKRPELSFVRKLMRWHYYIVGKSNLLSVKTMAKNLFKINDPESEKM</sequence>
<evidence type="ECO:0000313" key="1">
    <source>
        <dbReference type="EMBL" id="CAG8642057.1"/>
    </source>
</evidence>
<proteinExistence type="predicted"/>